<accession>A0AAV1YUI8</accession>
<proteinExistence type="predicted"/>
<evidence type="ECO:0000313" key="1">
    <source>
        <dbReference type="EMBL" id="CAL1261548.1"/>
    </source>
</evidence>
<name>A0AAV1YUI8_9ARAC</name>
<evidence type="ECO:0000313" key="2">
    <source>
        <dbReference type="Proteomes" id="UP001497382"/>
    </source>
</evidence>
<comment type="caution">
    <text evidence="1">The sequence shown here is derived from an EMBL/GenBank/DDBJ whole genome shotgun (WGS) entry which is preliminary data.</text>
</comment>
<organism evidence="1 2">
    <name type="scientific">Larinioides sclopetarius</name>
    <dbReference type="NCBI Taxonomy" id="280406"/>
    <lineage>
        <taxon>Eukaryota</taxon>
        <taxon>Metazoa</taxon>
        <taxon>Ecdysozoa</taxon>
        <taxon>Arthropoda</taxon>
        <taxon>Chelicerata</taxon>
        <taxon>Arachnida</taxon>
        <taxon>Araneae</taxon>
        <taxon>Araneomorphae</taxon>
        <taxon>Entelegynae</taxon>
        <taxon>Araneoidea</taxon>
        <taxon>Araneidae</taxon>
        <taxon>Larinioides</taxon>
    </lineage>
</organism>
<gene>
    <name evidence="1" type="ORF">LARSCL_LOCUS464</name>
</gene>
<sequence>MIYPLDVLLMKHCVW</sequence>
<reference evidence="1 2" key="1">
    <citation type="submission" date="2024-04" db="EMBL/GenBank/DDBJ databases">
        <authorList>
            <person name="Rising A."/>
            <person name="Reimegard J."/>
            <person name="Sonavane S."/>
            <person name="Akerstrom W."/>
            <person name="Nylinder S."/>
            <person name="Hedman E."/>
            <person name="Kallberg Y."/>
        </authorList>
    </citation>
    <scope>NUCLEOTIDE SEQUENCE [LARGE SCALE GENOMIC DNA]</scope>
</reference>
<dbReference type="EMBL" id="CAXIEN010000002">
    <property type="protein sequence ID" value="CAL1261548.1"/>
    <property type="molecule type" value="Genomic_DNA"/>
</dbReference>
<dbReference type="Proteomes" id="UP001497382">
    <property type="component" value="Unassembled WGS sequence"/>
</dbReference>
<protein>
    <submittedName>
        <fullName evidence="1">Uncharacterized protein</fullName>
    </submittedName>
</protein>
<keyword evidence="2" id="KW-1185">Reference proteome</keyword>